<dbReference type="InterPro" id="IPR008978">
    <property type="entry name" value="HSP20-like_chaperone"/>
</dbReference>
<evidence type="ECO:0000256" key="2">
    <source>
        <dbReference type="RuleBase" id="RU003616"/>
    </source>
</evidence>
<dbReference type="PROSITE" id="PS01031">
    <property type="entry name" value="SHSP"/>
    <property type="match status" value="1"/>
</dbReference>
<reference evidence="5" key="2">
    <citation type="submission" date="2011-03" db="EMBL/GenBank/DDBJ databases">
        <title>The complete genome of Desulfobacca acetoxidans DSM 11109.</title>
        <authorList>
            <consortium name="US DOE Joint Genome Institute (JGI-PGF)"/>
            <person name="Lucas S."/>
            <person name="Copeland A."/>
            <person name="Lapidus A."/>
            <person name="Bruce D."/>
            <person name="Goodwin L."/>
            <person name="Pitluck S."/>
            <person name="Peters L."/>
            <person name="Kyrpides N."/>
            <person name="Mavromatis K."/>
            <person name="Ivanova N."/>
            <person name="Ovchinnikova G."/>
            <person name="Teshima H."/>
            <person name="Detter J.C."/>
            <person name="Han C."/>
            <person name="Land M."/>
            <person name="Hauser L."/>
            <person name="Markowitz V."/>
            <person name="Cheng J.-F."/>
            <person name="Hugenholtz P."/>
            <person name="Woyke T."/>
            <person name="Wu D."/>
            <person name="Spring S."/>
            <person name="Schueler E."/>
            <person name="Brambilla E."/>
            <person name="Klenk H.-P."/>
            <person name="Eisen J.A."/>
        </authorList>
    </citation>
    <scope>NUCLEOTIDE SEQUENCE [LARGE SCALE GENOMIC DNA]</scope>
    <source>
        <strain evidence="5">ATCC 700848 / DSM 11109 / ASRB2</strain>
    </source>
</reference>
<evidence type="ECO:0000256" key="1">
    <source>
        <dbReference type="PROSITE-ProRule" id="PRU00285"/>
    </source>
</evidence>
<dbReference type="EMBL" id="CP002629">
    <property type="protein sequence ID" value="AEB10169.1"/>
    <property type="molecule type" value="Genomic_DNA"/>
</dbReference>
<dbReference type="eggNOG" id="COG0071">
    <property type="taxonomic scope" value="Bacteria"/>
</dbReference>
<reference evidence="4 5" key="1">
    <citation type="journal article" date="2011" name="Stand. Genomic Sci.">
        <title>Complete genome sequence of the acetate-degrading sulfate reducer Desulfobacca acetoxidans type strain (ASRB2).</title>
        <authorList>
            <person name="Goker M."/>
            <person name="Teshima H."/>
            <person name="Lapidus A."/>
            <person name="Nolan M."/>
            <person name="Lucas S."/>
            <person name="Hammon N."/>
            <person name="Deshpande S."/>
            <person name="Cheng J.F."/>
            <person name="Tapia R."/>
            <person name="Han C."/>
            <person name="Goodwin L."/>
            <person name="Pitluck S."/>
            <person name="Huntemann M."/>
            <person name="Liolios K."/>
            <person name="Ivanova N."/>
            <person name="Pagani I."/>
            <person name="Mavromatis K."/>
            <person name="Ovchinikova G."/>
            <person name="Pati A."/>
            <person name="Chen A."/>
            <person name="Palaniappan K."/>
            <person name="Land M."/>
            <person name="Hauser L."/>
            <person name="Brambilla E.M."/>
            <person name="Rohde M."/>
            <person name="Spring S."/>
            <person name="Detter J.C."/>
            <person name="Woyke T."/>
            <person name="Bristow J."/>
            <person name="Eisen J.A."/>
            <person name="Markowitz V."/>
            <person name="Hugenholtz P."/>
            <person name="Kyrpides N.C."/>
            <person name="Klenk H.P."/>
        </authorList>
    </citation>
    <scope>NUCLEOTIDE SEQUENCE [LARGE SCALE GENOMIC DNA]</scope>
    <source>
        <strain evidence="5">ATCC 700848 / DSM 11109 / ASRB2</strain>
    </source>
</reference>
<dbReference type="KEGG" id="dao:Desac_2347"/>
<feature type="domain" description="SHSP" evidence="3">
    <location>
        <begin position="36"/>
        <end position="148"/>
    </location>
</feature>
<comment type="similarity">
    <text evidence="1 2">Belongs to the small heat shock protein (HSP20) family.</text>
</comment>
<dbReference type="InterPro" id="IPR002068">
    <property type="entry name" value="A-crystallin/Hsp20_dom"/>
</dbReference>
<keyword evidence="4" id="KW-0346">Stress response</keyword>
<dbReference type="CDD" id="cd06464">
    <property type="entry name" value="ACD_sHsps-like"/>
    <property type="match status" value="1"/>
</dbReference>
<evidence type="ECO:0000313" key="5">
    <source>
        <dbReference type="Proteomes" id="UP000000483"/>
    </source>
</evidence>
<protein>
    <submittedName>
        <fullName evidence="4">Heat shock protein Hsp20</fullName>
    </submittedName>
</protein>
<name>F2NFQ0_DESAR</name>
<sequence>MSPIKIKLAKDIEMLEIKMRRLMENMFGPWSASTPAAAHSYHPAADIYETPESLVIRMELAGLNKADISLTLHRQELAVCGRRRFPSSEPVQRFYHLEIEYGNFERRFQLPKAVEEARVEAEYNNGLLIIRLPWRQAGPSQRISVKEEE</sequence>
<dbReference type="STRING" id="880072.Desac_2347"/>
<dbReference type="Proteomes" id="UP000000483">
    <property type="component" value="Chromosome"/>
</dbReference>
<keyword evidence="5" id="KW-1185">Reference proteome</keyword>
<evidence type="ECO:0000313" key="4">
    <source>
        <dbReference type="EMBL" id="AEB10169.1"/>
    </source>
</evidence>
<organism evidence="4 5">
    <name type="scientific">Desulfobacca acetoxidans (strain ATCC 700848 / DSM 11109 / ASRB2)</name>
    <dbReference type="NCBI Taxonomy" id="880072"/>
    <lineage>
        <taxon>Bacteria</taxon>
        <taxon>Pseudomonadati</taxon>
        <taxon>Thermodesulfobacteriota</taxon>
        <taxon>Desulfobaccia</taxon>
        <taxon>Desulfobaccales</taxon>
        <taxon>Desulfobaccaceae</taxon>
        <taxon>Desulfobacca</taxon>
    </lineage>
</organism>
<dbReference type="PANTHER" id="PTHR11527">
    <property type="entry name" value="HEAT-SHOCK PROTEIN 20 FAMILY MEMBER"/>
    <property type="match status" value="1"/>
</dbReference>
<gene>
    <name evidence="4" type="ordered locus">Desac_2347</name>
</gene>
<dbReference type="Pfam" id="PF00011">
    <property type="entry name" value="HSP20"/>
    <property type="match status" value="1"/>
</dbReference>
<evidence type="ECO:0000259" key="3">
    <source>
        <dbReference type="PROSITE" id="PS01031"/>
    </source>
</evidence>
<dbReference type="SUPFAM" id="SSF49764">
    <property type="entry name" value="HSP20-like chaperones"/>
    <property type="match status" value="1"/>
</dbReference>
<dbReference type="AlphaFoldDB" id="F2NFQ0"/>
<proteinExistence type="inferred from homology"/>
<accession>F2NFQ0</accession>
<dbReference type="OrthoDB" id="9811615at2"/>
<dbReference type="InterPro" id="IPR031107">
    <property type="entry name" value="Small_HSP"/>
</dbReference>
<dbReference type="Gene3D" id="2.60.40.790">
    <property type="match status" value="1"/>
</dbReference>
<dbReference type="HOGENOM" id="CLU_046737_9_0_7"/>